<keyword evidence="1" id="KW-0812">Transmembrane</keyword>
<dbReference type="SUPFAM" id="SSF48371">
    <property type="entry name" value="ARM repeat"/>
    <property type="match status" value="1"/>
</dbReference>
<dbReference type="Proteomes" id="UP001597526">
    <property type="component" value="Unassembled WGS sequence"/>
</dbReference>
<keyword evidence="3" id="KW-1185">Reference proteome</keyword>
<organism evidence="2 3">
    <name type="scientific">Croceitalea marina</name>
    <dbReference type="NCBI Taxonomy" id="1775166"/>
    <lineage>
        <taxon>Bacteria</taxon>
        <taxon>Pseudomonadati</taxon>
        <taxon>Bacteroidota</taxon>
        <taxon>Flavobacteriia</taxon>
        <taxon>Flavobacteriales</taxon>
        <taxon>Flavobacteriaceae</taxon>
        <taxon>Croceitalea</taxon>
    </lineage>
</organism>
<dbReference type="RefSeq" id="WP_377768104.1">
    <property type="nucleotide sequence ID" value="NZ_JBHULB010000080.1"/>
</dbReference>
<keyword evidence="1" id="KW-1133">Transmembrane helix</keyword>
<dbReference type="EMBL" id="JBHULB010000080">
    <property type="protein sequence ID" value="MFD2588610.1"/>
    <property type="molecule type" value="Genomic_DNA"/>
</dbReference>
<dbReference type="Pfam" id="PF13646">
    <property type="entry name" value="HEAT_2"/>
    <property type="match status" value="1"/>
</dbReference>
<evidence type="ECO:0000313" key="2">
    <source>
        <dbReference type="EMBL" id="MFD2588610.1"/>
    </source>
</evidence>
<keyword evidence="1" id="KW-0472">Membrane</keyword>
<sequence length="264" mass="29920">MKEEFEIIAIDYLRGEISLDDKVVFEKFLSANPSYQKEYEDLKLLWETSNAINAPEPSEAMDVQFFDMLNSETEKQKKSNLSWFNQLANSLSFLMKPQFAYGLLLLGIGLSIGYFLNSDSTQTVTNIVANDETEEVREQLVLTLLEQPSANKRLQAVNEAAKLNVANQRVIKALFTTLNSDPNINVRLVAIESLAKYAETPEVRMELVKSIERQDSPLVQIALADLMVALQEKTSIESMKELLEKPDIDTTVKQKLEESINHII</sequence>
<comment type="caution">
    <text evidence="2">The sequence shown here is derived from an EMBL/GenBank/DDBJ whole genome shotgun (WGS) entry which is preliminary data.</text>
</comment>
<feature type="transmembrane region" description="Helical" evidence="1">
    <location>
        <begin position="99"/>
        <end position="116"/>
    </location>
</feature>
<evidence type="ECO:0000313" key="3">
    <source>
        <dbReference type="Proteomes" id="UP001597526"/>
    </source>
</evidence>
<dbReference type="InterPro" id="IPR016024">
    <property type="entry name" value="ARM-type_fold"/>
</dbReference>
<name>A0ABW5MZF1_9FLAO</name>
<proteinExistence type="predicted"/>
<reference evidence="3" key="1">
    <citation type="journal article" date="2019" name="Int. J. Syst. Evol. Microbiol.">
        <title>The Global Catalogue of Microorganisms (GCM) 10K type strain sequencing project: providing services to taxonomists for standard genome sequencing and annotation.</title>
        <authorList>
            <consortium name="The Broad Institute Genomics Platform"/>
            <consortium name="The Broad Institute Genome Sequencing Center for Infectious Disease"/>
            <person name="Wu L."/>
            <person name="Ma J."/>
        </authorList>
    </citation>
    <scope>NUCLEOTIDE SEQUENCE [LARGE SCALE GENOMIC DNA]</scope>
    <source>
        <strain evidence="3">KCTC 52368</strain>
    </source>
</reference>
<accession>A0ABW5MZF1</accession>
<dbReference type="InterPro" id="IPR011989">
    <property type="entry name" value="ARM-like"/>
</dbReference>
<evidence type="ECO:0000256" key="1">
    <source>
        <dbReference type="SAM" id="Phobius"/>
    </source>
</evidence>
<gene>
    <name evidence="2" type="ORF">ACFSQJ_16895</name>
</gene>
<protein>
    <submittedName>
        <fullName evidence="2">HEAT repeat domain-containing protein</fullName>
    </submittedName>
</protein>
<dbReference type="Gene3D" id="1.25.10.10">
    <property type="entry name" value="Leucine-rich Repeat Variant"/>
    <property type="match status" value="1"/>
</dbReference>